<proteinExistence type="predicted"/>
<reference evidence="1 2" key="1">
    <citation type="journal article" date="2010" name="Nature">
        <title>Nitrite-driven anaerobic methane oxidation by oxygenic bacteria.</title>
        <authorList>
            <person name="Ettwig K.F."/>
            <person name="Butler M.K."/>
            <person name="Le Paslier D."/>
            <person name="Pelletier E."/>
            <person name="Mangenot S."/>
            <person name="Kuypers M.M.M."/>
            <person name="Schreiber F."/>
            <person name="Dutilh B.E."/>
            <person name="Zedelius J."/>
            <person name="de Beer D."/>
            <person name="Gloerich J."/>
            <person name="Wessels H.J.C.T."/>
            <person name="van Allen T."/>
            <person name="Luesken F."/>
            <person name="Wu M."/>
            <person name="van de Pas-Schoonen K.T."/>
            <person name="Op den Camp H.J.M."/>
            <person name="Janssen-Megens E.M."/>
            <person name="Francoijs K-J."/>
            <person name="Stunnenberg H."/>
            <person name="Weissenbach J."/>
            <person name="Jetten M.S.M."/>
            <person name="Strous M."/>
        </authorList>
    </citation>
    <scope>NUCLEOTIDE SEQUENCE [LARGE SCALE GENOMIC DNA]</scope>
</reference>
<dbReference type="KEGG" id="mox:DAMO_3091"/>
<sequence>MGLTIIRPVQLFGLVKHLRNVVILSPLRGVVKMCHDAVVTWISRLSVATSPQISGNALEGEV</sequence>
<dbReference type="HOGENOM" id="CLU_2895639_0_0_0"/>
<name>D5MMP2_METO1</name>
<protein>
    <submittedName>
        <fullName evidence="1">Uncharacterized protein</fullName>
    </submittedName>
</protein>
<accession>D5MMP2</accession>
<dbReference type="EMBL" id="FP565575">
    <property type="protein sequence ID" value="CBE70164.1"/>
    <property type="molecule type" value="Genomic_DNA"/>
</dbReference>
<dbReference type="AlphaFoldDB" id="D5MMP2"/>
<evidence type="ECO:0000313" key="2">
    <source>
        <dbReference type="Proteomes" id="UP000006898"/>
    </source>
</evidence>
<gene>
    <name evidence="1" type="ORF">DAMO_3091</name>
</gene>
<dbReference type="Proteomes" id="UP000006898">
    <property type="component" value="Chromosome"/>
</dbReference>
<evidence type="ECO:0000313" key="1">
    <source>
        <dbReference type="EMBL" id="CBE70164.1"/>
    </source>
</evidence>
<dbReference type="STRING" id="671143.DAMO_3091"/>
<organism evidence="1 2">
    <name type="scientific">Methylomirabilis oxygeniifera</name>
    <dbReference type="NCBI Taxonomy" id="671143"/>
    <lineage>
        <taxon>Bacteria</taxon>
        <taxon>Candidatus Methylomirabilota</taxon>
        <taxon>Candidatus Methylomirabilia</taxon>
        <taxon>Candidatus Methylomirabilales</taxon>
        <taxon>Candidatus Methylomirabilaceae</taxon>
        <taxon>Candidatus Methylomirabilis</taxon>
    </lineage>
</organism>